<dbReference type="Proteomes" id="UP000540556">
    <property type="component" value="Unassembled WGS sequence"/>
</dbReference>
<dbReference type="InterPro" id="IPR010626">
    <property type="entry name" value="DUF1217"/>
</dbReference>
<name>A0A7W4KAX7_9PROT</name>
<reference evidence="1 2" key="1">
    <citation type="submission" date="2020-04" db="EMBL/GenBank/DDBJ databases">
        <title>Description of novel Gluconacetobacter.</title>
        <authorList>
            <person name="Sombolestani A."/>
        </authorList>
    </citation>
    <scope>NUCLEOTIDE SEQUENCE [LARGE SCALE GENOMIC DNA]</scope>
    <source>
        <strain evidence="1 2">LMG 27800</strain>
    </source>
</reference>
<comment type="caution">
    <text evidence="1">The sequence shown here is derived from an EMBL/GenBank/DDBJ whole genome shotgun (WGS) entry which is preliminary data.</text>
</comment>
<dbReference type="SUPFAM" id="SSF158837">
    <property type="entry name" value="AGR C 984p-like"/>
    <property type="match status" value="1"/>
</dbReference>
<evidence type="ECO:0000313" key="2">
    <source>
        <dbReference type="Proteomes" id="UP000540556"/>
    </source>
</evidence>
<dbReference type="EMBL" id="JABEQK010000001">
    <property type="protein sequence ID" value="MBB2203577.1"/>
    <property type="molecule type" value="Genomic_DNA"/>
</dbReference>
<gene>
    <name evidence="1" type="ORF">HLH27_00890</name>
</gene>
<organism evidence="1 2">
    <name type="scientific">Gluconacetobacter takamatsuzukensis</name>
    <dbReference type="NCBI Taxonomy" id="1286190"/>
    <lineage>
        <taxon>Bacteria</taxon>
        <taxon>Pseudomonadati</taxon>
        <taxon>Pseudomonadota</taxon>
        <taxon>Alphaproteobacteria</taxon>
        <taxon>Acetobacterales</taxon>
        <taxon>Acetobacteraceae</taxon>
        <taxon>Gluconacetobacter</taxon>
    </lineage>
</organism>
<accession>A0A7W4KAX7</accession>
<sequence>MVQNTSSPSTWQAYIIDPYGSAVTSSAVNLTFNSSGALMQVNGSYSQSIPSLQASVKGVTYTVNLQAPSLSTSTISPSETLTSDSTVSNTVDGISVGQTLANFEKTQYENNTANQDSGVGDALYFTRTMGAGKITDLAGLMSDSTLLKVVEVVNGYDPDQFGVLDYDQQVRLLQNKVDFSKLKTTQQIQQYAERYLAMLQINPPSTDKPASMMDLFGGGSSNSGIVSLFGAGSSSSSSSLYSSMF</sequence>
<keyword evidence="2" id="KW-1185">Reference proteome</keyword>
<dbReference type="InterPro" id="IPR023157">
    <property type="entry name" value="AGR-C-984p-like_sf"/>
</dbReference>
<dbReference type="AlphaFoldDB" id="A0A7W4KAX7"/>
<evidence type="ECO:0000313" key="1">
    <source>
        <dbReference type="EMBL" id="MBB2203577.1"/>
    </source>
</evidence>
<dbReference type="Gene3D" id="1.10.3700.10">
    <property type="entry name" value="AGR C 984p-like"/>
    <property type="match status" value="1"/>
</dbReference>
<proteinExistence type="predicted"/>
<protein>
    <submittedName>
        <fullName evidence="1">DUF1217 domain-containing protein</fullName>
    </submittedName>
</protein>
<dbReference type="Pfam" id="PF06748">
    <property type="entry name" value="DUF1217"/>
    <property type="match status" value="1"/>
</dbReference>